<dbReference type="HOGENOM" id="CLU_038034_2_8_11"/>
<keyword evidence="2 3" id="KW-0732">Signal</keyword>
<organism evidence="5 6">
    <name type="scientific">Amycolatopsis methanolica 239</name>
    <dbReference type="NCBI Taxonomy" id="1068978"/>
    <lineage>
        <taxon>Bacteria</taxon>
        <taxon>Bacillati</taxon>
        <taxon>Actinomycetota</taxon>
        <taxon>Actinomycetes</taxon>
        <taxon>Pseudonocardiales</taxon>
        <taxon>Pseudonocardiaceae</taxon>
        <taxon>Amycolatopsis</taxon>
        <taxon>Amycolatopsis methanolica group</taxon>
    </lineage>
</organism>
<dbReference type="KEGG" id="amq:AMETH_5061"/>
<proteinExistence type="inferred from homology"/>
<feature type="domain" description="Fe/B12 periplasmic-binding" evidence="4">
    <location>
        <begin position="66"/>
        <end position="317"/>
    </location>
</feature>
<dbReference type="PATRIC" id="fig|1068978.7.peg.5439"/>
<dbReference type="InterPro" id="IPR054828">
    <property type="entry name" value="Vit_B12_bind_prot"/>
</dbReference>
<dbReference type="AlphaFoldDB" id="A0A076MWN5"/>
<dbReference type="STRING" id="1068978.AMETH_5061"/>
<dbReference type="EMBL" id="CP009110">
    <property type="protein sequence ID" value="AIJ25153.1"/>
    <property type="molecule type" value="Genomic_DNA"/>
</dbReference>
<dbReference type="CDD" id="cd01143">
    <property type="entry name" value="YvrC"/>
    <property type="match status" value="1"/>
</dbReference>
<evidence type="ECO:0000256" key="1">
    <source>
        <dbReference type="ARBA" id="ARBA00008814"/>
    </source>
</evidence>
<dbReference type="PROSITE" id="PS51257">
    <property type="entry name" value="PROKAR_LIPOPROTEIN"/>
    <property type="match status" value="1"/>
</dbReference>
<comment type="similarity">
    <text evidence="1">Belongs to the bacterial solute-binding protein 8 family.</text>
</comment>
<feature type="signal peptide" evidence="3">
    <location>
        <begin position="1"/>
        <end position="29"/>
    </location>
</feature>
<dbReference type="RefSeq" id="WP_051079439.1">
    <property type="nucleotide sequence ID" value="NZ_AQUL01000001.1"/>
</dbReference>
<dbReference type="PROSITE" id="PS50983">
    <property type="entry name" value="FE_B12_PBP"/>
    <property type="match status" value="1"/>
</dbReference>
<evidence type="ECO:0000313" key="5">
    <source>
        <dbReference type="EMBL" id="AIJ25153.1"/>
    </source>
</evidence>
<evidence type="ECO:0000259" key="4">
    <source>
        <dbReference type="PROSITE" id="PS50983"/>
    </source>
</evidence>
<reference evidence="5 6" key="1">
    <citation type="submission" date="2014-07" db="EMBL/GenBank/DDBJ databases">
        <title>Whole Genome Sequence of the Amycolatopsis methanolica 239.</title>
        <authorList>
            <person name="Tang B."/>
        </authorList>
    </citation>
    <scope>NUCLEOTIDE SEQUENCE [LARGE SCALE GENOMIC DNA]</scope>
    <source>
        <strain evidence="5 6">239</strain>
    </source>
</reference>
<evidence type="ECO:0000313" key="6">
    <source>
        <dbReference type="Proteomes" id="UP000062973"/>
    </source>
</evidence>
<dbReference type="GO" id="GO:0071281">
    <property type="term" value="P:cellular response to iron ion"/>
    <property type="evidence" value="ECO:0007669"/>
    <property type="project" value="TreeGrafter"/>
</dbReference>
<dbReference type="Pfam" id="PF01497">
    <property type="entry name" value="Peripla_BP_2"/>
    <property type="match status" value="1"/>
</dbReference>
<dbReference type="Gene3D" id="3.40.50.1980">
    <property type="entry name" value="Nitrogenase molybdenum iron protein domain"/>
    <property type="match status" value="2"/>
</dbReference>
<dbReference type="InterPro" id="IPR002491">
    <property type="entry name" value="ABC_transptr_periplasmic_BD"/>
</dbReference>
<sequence>MTPAGNRGLPVFRRIAPLFAVLLVLAGCATRPSEDSTAPPESDGVFPVTVAAPGAPAVTLDRQPQRIVSLSPSATETLFALGAGPQVVAVDSASNFPEQAPRTQLSGLSPDPETIAAYRPDLVVVYADTTGLADALAKTGTKTLVMPDAKTLDDAYAQFEVLGKATGHQAEGESLARQTRDEIDKIVADTPKRSLTYYWELDQTFYSVTAATFAGQVLTRFGLTNIADGTDPSASGGYPQLSAERILQSNPDLIFLADSKCCGQNAQTVAARPGWNTLTAVQRGQVIALDDDIASRWSPRIVELVRTVADAIARTGA</sequence>
<dbReference type="SUPFAM" id="SSF53807">
    <property type="entry name" value="Helical backbone' metal receptor"/>
    <property type="match status" value="1"/>
</dbReference>
<evidence type="ECO:0000256" key="3">
    <source>
        <dbReference type="SAM" id="SignalP"/>
    </source>
</evidence>
<evidence type="ECO:0000256" key="2">
    <source>
        <dbReference type="ARBA" id="ARBA00022729"/>
    </source>
</evidence>
<dbReference type="InterPro" id="IPR050902">
    <property type="entry name" value="ABC_Transporter_SBP"/>
</dbReference>
<protein>
    <submittedName>
        <fullName evidence="5">ABC-type Fe3+-hydroxamate transport system, periplasmic component</fullName>
    </submittedName>
</protein>
<name>A0A076MWN5_AMYME</name>
<feature type="chain" id="PRO_5039156976" evidence="3">
    <location>
        <begin position="30"/>
        <end position="317"/>
    </location>
</feature>
<keyword evidence="6" id="KW-1185">Reference proteome</keyword>
<accession>A0A076MWN5</accession>
<dbReference type="eggNOG" id="COG0614">
    <property type="taxonomic scope" value="Bacteria"/>
</dbReference>
<dbReference type="NCBIfam" id="NF038402">
    <property type="entry name" value="TroA_like"/>
    <property type="match status" value="1"/>
</dbReference>
<gene>
    <name evidence="5" type="ORF">AMETH_5061</name>
</gene>
<dbReference type="Proteomes" id="UP000062973">
    <property type="component" value="Chromosome"/>
</dbReference>
<dbReference type="PANTHER" id="PTHR30535:SF34">
    <property type="entry name" value="MOLYBDATE-BINDING PROTEIN MOLA"/>
    <property type="match status" value="1"/>
</dbReference>
<dbReference type="PANTHER" id="PTHR30535">
    <property type="entry name" value="VITAMIN B12-BINDING PROTEIN"/>
    <property type="match status" value="1"/>
</dbReference>